<evidence type="ECO:0000259" key="1">
    <source>
        <dbReference type="Pfam" id="PF15016"/>
    </source>
</evidence>
<dbReference type="OrthoDB" id="75908at2759"/>
<accession>A0A267DW36</accession>
<dbReference type="Pfam" id="PF15025">
    <property type="entry name" value="C5orf34-like_N"/>
    <property type="match status" value="1"/>
</dbReference>
<evidence type="ECO:0000313" key="3">
    <source>
        <dbReference type="EMBL" id="PAA52864.1"/>
    </source>
</evidence>
<feature type="domain" description="C5orf34-like N-terminal" evidence="2">
    <location>
        <begin position="25"/>
        <end position="95"/>
    </location>
</feature>
<dbReference type="PANTHER" id="PTHR34531">
    <property type="entry name" value="ZGC:153352"/>
    <property type="match status" value="1"/>
</dbReference>
<feature type="non-terminal residue" evidence="3">
    <location>
        <position position="1"/>
    </location>
</feature>
<dbReference type="PANTHER" id="PTHR34531:SF1">
    <property type="entry name" value="CHROMOSOME 5 OPEN READING FRAME 34"/>
    <property type="match status" value="1"/>
</dbReference>
<gene>
    <name evidence="3" type="ORF">BOX15_Mlig011117g1</name>
</gene>
<evidence type="ECO:0000313" key="4">
    <source>
        <dbReference type="Proteomes" id="UP000215902"/>
    </source>
</evidence>
<dbReference type="Proteomes" id="UP000215902">
    <property type="component" value="Unassembled WGS sequence"/>
</dbReference>
<name>A0A267DW36_9PLAT</name>
<dbReference type="Pfam" id="PF15016">
    <property type="entry name" value="C5orf34_C"/>
    <property type="match status" value="1"/>
</dbReference>
<dbReference type="InterPro" id="IPR027865">
    <property type="entry name" value="C5orf34-like_C"/>
</dbReference>
<organism evidence="3 4">
    <name type="scientific">Macrostomum lignano</name>
    <dbReference type="NCBI Taxonomy" id="282301"/>
    <lineage>
        <taxon>Eukaryota</taxon>
        <taxon>Metazoa</taxon>
        <taxon>Spiralia</taxon>
        <taxon>Lophotrochozoa</taxon>
        <taxon>Platyhelminthes</taxon>
        <taxon>Rhabditophora</taxon>
        <taxon>Macrostomorpha</taxon>
        <taxon>Macrostomida</taxon>
        <taxon>Macrostomidae</taxon>
        <taxon>Macrostomum</taxon>
    </lineage>
</organism>
<reference evidence="3 4" key="1">
    <citation type="submission" date="2017-06" db="EMBL/GenBank/DDBJ databases">
        <title>A platform for efficient transgenesis in Macrostomum lignano, a flatworm model organism for stem cell research.</title>
        <authorList>
            <person name="Berezikov E."/>
        </authorList>
    </citation>
    <scope>NUCLEOTIDE SEQUENCE [LARGE SCALE GENOMIC DNA]</scope>
    <source>
        <strain evidence="3">DV1</strain>
        <tissue evidence="3">Whole organism</tissue>
    </source>
</reference>
<dbReference type="EMBL" id="NIVC01003173">
    <property type="protein sequence ID" value="PAA52864.1"/>
    <property type="molecule type" value="Genomic_DNA"/>
</dbReference>
<evidence type="ECO:0008006" key="5">
    <source>
        <dbReference type="Google" id="ProtNLM"/>
    </source>
</evidence>
<proteinExistence type="predicted"/>
<comment type="caution">
    <text evidence="3">The sequence shown here is derived from an EMBL/GenBank/DDBJ whole genome shotgun (WGS) entry which is preliminary data.</text>
</comment>
<feature type="domain" description="C5orf34-like C-terminal" evidence="1">
    <location>
        <begin position="428"/>
        <end position="520"/>
    </location>
</feature>
<dbReference type="InterPro" id="IPR027830">
    <property type="entry name" value="C5orf34-like_N"/>
</dbReference>
<dbReference type="STRING" id="282301.A0A267DW36"/>
<sequence length="580" mass="63841">ASSLIKIGEKDTSKVPESEPIPVLFVVYSNDAVLVEYSDESTLQLSPCGTVFQFELPPHEVSLLDTSGSRTIQQKSEFATSRFHGKVAEALHLRNMFAWQPCLLPSLMRHGVEWASNYDDELFDSSHFYWPSDPSDWQLGRSTRFSSIDGRAFLTVSANGREICAEFSTRLLTAPEEQEGRFRTTWLKLSLMPGEDLPDCWIVPVGLALGQPFDGATTPEKFGRLVQINHIGHWPDLGVRGQSGSRWAVATPRTQPVPRRCRQPHLHEFGFGASSAPTPPSGLQWLSAAAPELKSIRIVCRDGVVYRLARRSSGSGAASPAVLVQPGDKSVLISRDLRGAYFERLAGDGSQSWCRTADLVCRGGGGSSDQYLARTVERAAALCSLLAIEAEQSQLSVPAQCCWNIDQDDRDVDPTESDVKPAVGLDCRQVPGVGRFSVNVNGRARIVFDDRVQLDYAIQLRPELLPAACSRVALAPPIDLPPMGFARLLARDGSELTLNLSEPPSIYSKYARAAVEWSMWLNSSDRGRFYEVEFGPSPEEARFELEKIRNALRDDGPPAGGVPDVEAALRKTRRFLGEDV</sequence>
<evidence type="ECO:0000259" key="2">
    <source>
        <dbReference type="Pfam" id="PF15025"/>
    </source>
</evidence>
<dbReference type="AlphaFoldDB" id="A0A267DW36"/>
<dbReference type="InterPro" id="IPR053901">
    <property type="entry name" value="C5orf34-like"/>
</dbReference>
<protein>
    <recommendedName>
        <fullName evidence="5">DUF4524 domain-containing protein</fullName>
    </recommendedName>
</protein>
<keyword evidence="4" id="KW-1185">Reference proteome</keyword>